<dbReference type="EMBL" id="JADKIO010000006">
    <property type="protein sequence ID" value="MBK9796542.1"/>
    <property type="molecule type" value="Genomic_DNA"/>
</dbReference>
<comment type="caution">
    <text evidence="1">The sequence shown here is derived from an EMBL/GenBank/DDBJ whole genome shotgun (WGS) entry which is preliminary data.</text>
</comment>
<evidence type="ECO:0000313" key="1">
    <source>
        <dbReference type="EMBL" id="MBK9796542.1"/>
    </source>
</evidence>
<protein>
    <submittedName>
        <fullName evidence="1">Uncharacterized protein</fullName>
    </submittedName>
</protein>
<accession>A0A9D7SHE9</accession>
<name>A0A9D7SHE9_9BACT</name>
<proteinExistence type="predicted"/>
<dbReference type="Proteomes" id="UP000886657">
    <property type="component" value="Unassembled WGS sequence"/>
</dbReference>
<evidence type="ECO:0000313" key="2">
    <source>
        <dbReference type="Proteomes" id="UP000886657"/>
    </source>
</evidence>
<organism evidence="1 2">
    <name type="scientific">Candidatus Geothrix skivensis</name>
    <dbReference type="NCBI Taxonomy" id="2954439"/>
    <lineage>
        <taxon>Bacteria</taxon>
        <taxon>Pseudomonadati</taxon>
        <taxon>Acidobacteriota</taxon>
        <taxon>Holophagae</taxon>
        <taxon>Holophagales</taxon>
        <taxon>Holophagaceae</taxon>
        <taxon>Geothrix</taxon>
    </lineage>
</organism>
<sequence length="187" mass="20596">MVPPGWARCTSLPDLGYWRHRDIMAEIQWLSRDGFIPVSPIGDGVEALSDYSQQPAGWRAYGISVPAGGTVQVEVQHGKLGWFRLMLVDKWGKPGPGMLQAAIAHQPIMVTYKNPGQEATAIYVIVDDPAWWSDANNPYTLVVRRDWDPARTDLSQVKMVAGLWGSSPSVSAEFRGPSRTGPAVFPH</sequence>
<gene>
    <name evidence="1" type="ORF">IPP58_08575</name>
</gene>
<reference evidence="1" key="1">
    <citation type="submission" date="2020-10" db="EMBL/GenBank/DDBJ databases">
        <title>Connecting structure to function with the recovery of over 1000 high-quality activated sludge metagenome-assembled genomes encoding full-length rRNA genes using long-read sequencing.</title>
        <authorList>
            <person name="Singleton C.M."/>
            <person name="Petriglieri F."/>
            <person name="Kristensen J.M."/>
            <person name="Kirkegaard R.H."/>
            <person name="Michaelsen T.Y."/>
            <person name="Andersen M.H."/>
            <person name="Karst S.M."/>
            <person name="Dueholm M.S."/>
            <person name="Nielsen P.H."/>
            <person name="Albertsen M."/>
        </authorList>
    </citation>
    <scope>NUCLEOTIDE SEQUENCE</scope>
    <source>
        <strain evidence="1">Skiv_18-Q3-R9-52_MAXAC.067</strain>
    </source>
</reference>
<dbReference type="AlphaFoldDB" id="A0A9D7SHE9"/>